<gene>
    <name evidence="1" type="ORF">S06H3_62232</name>
</gene>
<proteinExistence type="predicted"/>
<sequence>KEYPNLIVIEYEIYQQRENAPLFNEYCQNYKLPLCIPGGPTPCCGLPIIIFTESHQEIITGDRPILENVREKIEKLEGNPCPLISGDSQKFEDLNLATLPGQPKIWTGDRILIKIGQEEEWIFGWKGEGVKEESSKQINSNEVLQNLVITENIADI</sequence>
<reference evidence="1" key="1">
    <citation type="journal article" date="2014" name="Front. Microbiol.">
        <title>High frequency of phylogenetically diverse reductive dehalogenase-homologous genes in deep subseafloor sedimentary metagenomes.</title>
        <authorList>
            <person name="Kawai M."/>
            <person name="Futagami T."/>
            <person name="Toyoda A."/>
            <person name="Takaki Y."/>
            <person name="Nishi S."/>
            <person name="Hori S."/>
            <person name="Arai W."/>
            <person name="Tsubouchi T."/>
            <person name="Morono Y."/>
            <person name="Uchiyama I."/>
            <person name="Ito T."/>
            <person name="Fujiyama A."/>
            <person name="Inagaki F."/>
            <person name="Takami H."/>
        </authorList>
    </citation>
    <scope>NUCLEOTIDE SEQUENCE</scope>
    <source>
        <strain evidence="1">Expedition CK06-06</strain>
    </source>
</reference>
<accession>X1PXC5</accession>
<feature type="non-terminal residue" evidence="1">
    <location>
        <position position="1"/>
    </location>
</feature>
<evidence type="ECO:0000313" key="1">
    <source>
        <dbReference type="EMBL" id="GAI47211.1"/>
    </source>
</evidence>
<organism evidence="1">
    <name type="scientific">marine sediment metagenome</name>
    <dbReference type="NCBI Taxonomy" id="412755"/>
    <lineage>
        <taxon>unclassified sequences</taxon>
        <taxon>metagenomes</taxon>
        <taxon>ecological metagenomes</taxon>
    </lineage>
</organism>
<dbReference type="AlphaFoldDB" id="X1PXC5"/>
<comment type="caution">
    <text evidence="1">The sequence shown here is derived from an EMBL/GenBank/DDBJ whole genome shotgun (WGS) entry which is preliminary data.</text>
</comment>
<feature type="non-terminal residue" evidence="1">
    <location>
        <position position="156"/>
    </location>
</feature>
<protein>
    <submittedName>
        <fullName evidence="1">Uncharacterized protein</fullName>
    </submittedName>
</protein>
<name>X1PXC5_9ZZZZ</name>
<dbReference type="EMBL" id="BARV01040976">
    <property type="protein sequence ID" value="GAI47211.1"/>
    <property type="molecule type" value="Genomic_DNA"/>
</dbReference>